<sequence length="126" mass="13210">MYIARKRAAEKSRAECVIVCLTPRLGDTFCPASYPRPATLAGTPAGHSAVATAPPGEARRRHLVPAGARAIGPFGARHASVACLMSTYEQTARCQVALPSGPRDQAGSNLTVQTWGASKDSMGFPM</sequence>
<evidence type="ECO:0000313" key="2">
    <source>
        <dbReference type="Proteomes" id="UP001157502"/>
    </source>
</evidence>
<accession>A0ACC2HHG6</accession>
<name>A0ACC2HHG6_DALPE</name>
<protein>
    <submittedName>
        <fullName evidence="1">Uncharacterized protein</fullName>
    </submittedName>
</protein>
<keyword evidence="2" id="KW-1185">Reference proteome</keyword>
<organism evidence="1 2">
    <name type="scientific">Dallia pectoralis</name>
    <name type="common">Alaska blackfish</name>
    <dbReference type="NCBI Taxonomy" id="75939"/>
    <lineage>
        <taxon>Eukaryota</taxon>
        <taxon>Metazoa</taxon>
        <taxon>Chordata</taxon>
        <taxon>Craniata</taxon>
        <taxon>Vertebrata</taxon>
        <taxon>Euteleostomi</taxon>
        <taxon>Actinopterygii</taxon>
        <taxon>Neopterygii</taxon>
        <taxon>Teleostei</taxon>
        <taxon>Protacanthopterygii</taxon>
        <taxon>Esociformes</taxon>
        <taxon>Umbridae</taxon>
        <taxon>Dallia</taxon>
    </lineage>
</organism>
<dbReference type="EMBL" id="CM055729">
    <property type="protein sequence ID" value="KAJ8015459.1"/>
    <property type="molecule type" value="Genomic_DNA"/>
</dbReference>
<evidence type="ECO:0000313" key="1">
    <source>
        <dbReference type="EMBL" id="KAJ8015459.1"/>
    </source>
</evidence>
<dbReference type="Proteomes" id="UP001157502">
    <property type="component" value="Chromosome 2"/>
</dbReference>
<reference evidence="1" key="1">
    <citation type="submission" date="2021-05" db="EMBL/GenBank/DDBJ databases">
        <authorList>
            <person name="Pan Q."/>
            <person name="Jouanno E."/>
            <person name="Zahm M."/>
            <person name="Klopp C."/>
            <person name="Cabau C."/>
            <person name="Louis A."/>
            <person name="Berthelot C."/>
            <person name="Parey E."/>
            <person name="Roest Crollius H."/>
            <person name="Montfort J."/>
            <person name="Robinson-Rechavi M."/>
            <person name="Bouchez O."/>
            <person name="Lampietro C."/>
            <person name="Lopez Roques C."/>
            <person name="Donnadieu C."/>
            <person name="Postlethwait J."/>
            <person name="Bobe J."/>
            <person name="Dillon D."/>
            <person name="Chandos A."/>
            <person name="von Hippel F."/>
            <person name="Guiguen Y."/>
        </authorList>
    </citation>
    <scope>NUCLEOTIDE SEQUENCE</scope>
    <source>
        <strain evidence="1">YG-Jan2019</strain>
    </source>
</reference>
<proteinExistence type="predicted"/>
<gene>
    <name evidence="1" type="ORF">DPEC_G00026340</name>
</gene>
<comment type="caution">
    <text evidence="1">The sequence shown here is derived from an EMBL/GenBank/DDBJ whole genome shotgun (WGS) entry which is preliminary data.</text>
</comment>